<dbReference type="CDD" id="cd13244">
    <property type="entry name" value="PH_PLEKHG5_G6"/>
    <property type="match status" value="1"/>
</dbReference>
<evidence type="ECO:0000313" key="4">
    <source>
        <dbReference type="EnsemblMetazoa" id="OVOC10201.1"/>
    </source>
</evidence>
<dbReference type="GO" id="GO:0005886">
    <property type="term" value="C:plasma membrane"/>
    <property type="evidence" value="ECO:0007669"/>
    <property type="project" value="TreeGrafter"/>
</dbReference>
<dbReference type="GO" id="GO:0007266">
    <property type="term" value="P:Rho protein signal transduction"/>
    <property type="evidence" value="ECO:0007669"/>
    <property type="project" value="TreeGrafter"/>
</dbReference>
<dbReference type="PANTHER" id="PTHR13217">
    <property type="entry name" value="PLECKSTRIN HOMOLOGY DOMAIN-CONTAINING FAMILY G MEMBER 7"/>
    <property type="match status" value="1"/>
</dbReference>
<dbReference type="Proteomes" id="UP000024404">
    <property type="component" value="Unassembled WGS sequence"/>
</dbReference>
<protein>
    <recommendedName>
        <fullName evidence="6">DH domain-containing protein</fullName>
    </recommendedName>
</protein>
<evidence type="ECO:0000256" key="1">
    <source>
        <dbReference type="SAM" id="MobiDB-lite"/>
    </source>
</evidence>
<dbReference type="PROSITE" id="PS50898">
    <property type="entry name" value="RBD"/>
    <property type="match status" value="1"/>
</dbReference>
<feature type="compositionally biased region" description="Polar residues" evidence="1">
    <location>
        <begin position="164"/>
        <end position="176"/>
    </location>
</feature>
<evidence type="ECO:0008006" key="6">
    <source>
        <dbReference type="Google" id="ProtNLM"/>
    </source>
</evidence>
<reference evidence="5" key="1">
    <citation type="submission" date="2013-10" db="EMBL/GenBank/DDBJ databases">
        <title>Genome sequencing of Onchocerca volvulus.</title>
        <authorList>
            <person name="Cotton J."/>
            <person name="Tsai J."/>
            <person name="Stanley E."/>
            <person name="Tracey A."/>
            <person name="Holroyd N."/>
            <person name="Lustigman S."/>
            <person name="Berriman M."/>
        </authorList>
    </citation>
    <scope>NUCLEOTIDE SEQUENCE</scope>
</reference>
<dbReference type="GO" id="GO:0005085">
    <property type="term" value="F:guanyl-nucleotide exchange factor activity"/>
    <property type="evidence" value="ECO:0007669"/>
    <property type="project" value="InterPro"/>
</dbReference>
<feature type="domain" description="DH" evidence="2">
    <location>
        <begin position="291"/>
        <end position="482"/>
    </location>
</feature>
<feature type="compositionally biased region" description="Polar residues" evidence="1">
    <location>
        <begin position="807"/>
        <end position="825"/>
    </location>
</feature>
<feature type="domain" description="RBD" evidence="3">
    <location>
        <begin position="47"/>
        <end position="117"/>
    </location>
</feature>
<proteinExistence type="predicted"/>
<dbReference type="GO" id="GO:0030424">
    <property type="term" value="C:axon"/>
    <property type="evidence" value="ECO:0007669"/>
    <property type="project" value="TreeGrafter"/>
</dbReference>
<dbReference type="InterPro" id="IPR011993">
    <property type="entry name" value="PH-like_dom_sf"/>
</dbReference>
<dbReference type="SMART" id="SM00325">
    <property type="entry name" value="RhoGEF"/>
    <property type="match status" value="1"/>
</dbReference>
<feature type="compositionally biased region" description="Low complexity" evidence="1">
    <location>
        <begin position="968"/>
        <end position="991"/>
    </location>
</feature>
<dbReference type="EMBL" id="CMVM020000326">
    <property type="status" value="NOT_ANNOTATED_CDS"/>
    <property type="molecule type" value="Genomic_DNA"/>
</dbReference>
<dbReference type="InterPro" id="IPR000219">
    <property type="entry name" value="DH_dom"/>
</dbReference>
<reference evidence="4" key="2">
    <citation type="submission" date="2022-06" db="UniProtKB">
        <authorList>
            <consortium name="EnsemblMetazoa"/>
        </authorList>
    </citation>
    <scope>IDENTIFICATION</scope>
</reference>
<dbReference type="EnsemblMetazoa" id="OVOC10201.1">
    <property type="protein sequence ID" value="OVOC10201.1"/>
    <property type="gene ID" value="WBGene00247010"/>
</dbReference>
<name>A0A8R1TJG3_ONCVO</name>
<evidence type="ECO:0000313" key="5">
    <source>
        <dbReference type="Proteomes" id="UP000024404"/>
    </source>
</evidence>
<evidence type="ECO:0000259" key="2">
    <source>
        <dbReference type="PROSITE" id="PS50010"/>
    </source>
</evidence>
<dbReference type="EMBL" id="CMVM020000327">
    <property type="status" value="NOT_ANNOTATED_CDS"/>
    <property type="molecule type" value="Genomic_DNA"/>
</dbReference>
<dbReference type="InterPro" id="IPR035899">
    <property type="entry name" value="DBL_dom_sf"/>
</dbReference>
<dbReference type="InterPro" id="IPR003116">
    <property type="entry name" value="RBD_dom"/>
</dbReference>
<sequence>MKRNRKLKLKLKSFSVDCPEYKPISNRCPSMDLDRRYEYSNAFHVEYHDEYGHPVGNPEKVQPHPGQRLRDCLDHRLRQRGLIPSTVLFFVENSRTPLPDNCDANFLSGQRIIARARKGMTRFGRSRTQQSVDIDINDAKSIRKSSDDSLSSWRNSLVNSKMLSRSRGNNLSQLGSSYHDCEPRIQKNPSTSQSNQSILFNISSDEPSCSEDLPTTNQPDDSSSVGGTKRLRNIAGTSRRSLFFGKDKAEMLARLSLLKDEIQKVIPMFELEHHWSDIVRDSDKLSKHACEQQEAIWEFVTTEHRYLLLLKQMDELCQCFLKMQEIGYMRDVDPRRVFLNYPELYVHNSKFWKNAVLQMLQISRNNGTPLDPTILKPGFERIDEWWPCYTTFIYGHADCHNYVQKCQKENELFREFVTWAESQDTMRRQRLLDALTNPMQRLTRYSLLLKAVLKYTMDDIERDIIQDMIVRIEKATRNVEDTLSNNDLINKLNELSRTIEGYEVVDCEEFEKIFPIKCCIRLADPMPYFVGQPQFRRIYLRADLKIKDGKQGTKVDSHCILFTDLFLICKYSNKRCDRLRILKPPIHIAKMCLQRFPDYSGFVIAPINDFNMPSALYYFSTPSIEETRKWLEMTSMALRDFYRLKPLGPRQCLLGISGGLFNGFGMNVDKKEHNRSSNNNSSNHDIINQDIIHRKSSSMDSQIIAEHNRLANMRKVNTISSADQIDRLLLRDGQNFKNGICSNIRSNLIPHHKLAVVVNDDRSLPSLINTTLSGQSKSSTDLHFSSKSTEHLESSNVHRRSRSNSSGPTDVTTDRTYSNNSSKSSFPIHAYNKGHLYVNDVSTTSPLEYREGCELRASHGILDNNSDFPKQENSVKPDEMIRNSSPTTMIMTYTNDEGVGISSSQMSNARRFERRYHTSDGIDITKPKVPTNLPPGILKRFSWNVSTAVGGSSRKITNRMNEQNIRRQSQSTVASSESFSSSTSGFSTASSYMEGSTVTEEITPAGDLDMHISTVAIGEQPEDVAEDTRTLKIQLSDENINEIDKKETISIPPPLPDAPPPSLNGKEKGTGFSATTIPLSSGFTTSFSTTINKGNDNKQQELLKFIMDNHLETSYEL</sequence>
<feature type="compositionally biased region" description="Polar residues" evidence="1">
    <location>
        <begin position="954"/>
        <end position="967"/>
    </location>
</feature>
<dbReference type="InterPro" id="IPR040181">
    <property type="entry name" value="PKHG5/7"/>
</dbReference>
<accession>A0A8R1TJG3</accession>
<dbReference type="Gene3D" id="2.30.29.30">
    <property type="entry name" value="Pleckstrin-homology domain (PH domain)/Phosphotyrosine-binding domain (PTB)"/>
    <property type="match status" value="1"/>
</dbReference>
<dbReference type="PANTHER" id="PTHR13217:SF11">
    <property type="entry name" value="PLECKSTRIN HOMOLOGY DOMAIN-CONTAINING FAMILY G MEMBER 5"/>
    <property type="match status" value="1"/>
</dbReference>
<feature type="compositionally biased region" description="Polar residues" evidence="1">
    <location>
        <begin position="187"/>
        <end position="226"/>
    </location>
</feature>
<dbReference type="Pfam" id="PF00621">
    <property type="entry name" value="RhoGEF"/>
    <property type="match status" value="1"/>
</dbReference>
<feature type="region of interest" description="Disordered" evidence="1">
    <location>
        <begin position="770"/>
        <end position="825"/>
    </location>
</feature>
<dbReference type="SUPFAM" id="SSF50729">
    <property type="entry name" value="PH domain-like"/>
    <property type="match status" value="1"/>
</dbReference>
<dbReference type="GO" id="GO:0030139">
    <property type="term" value="C:endocytic vesicle"/>
    <property type="evidence" value="ECO:0007669"/>
    <property type="project" value="TreeGrafter"/>
</dbReference>
<evidence type="ECO:0000259" key="3">
    <source>
        <dbReference type="PROSITE" id="PS50898"/>
    </source>
</evidence>
<dbReference type="SUPFAM" id="SSF48065">
    <property type="entry name" value="DBL homology domain (DH-domain)"/>
    <property type="match status" value="1"/>
</dbReference>
<dbReference type="Gene3D" id="1.20.900.10">
    <property type="entry name" value="Dbl homology (DH) domain"/>
    <property type="match status" value="1"/>
</dbReference>
<dbReference type="AlphaFoldDB" id="A0A8R1TJG3"/>
<feature type="compositionally biased region" description="Polar residues" evidence="1">
    <location>
        <begin position="770"/>
        <end position="787"/>
    </location>
</feature>
<feature type="region of interest" description="Disordered" evidence="1">
    <location>
        <begin position="954"/>
        <end position="997"/>
    </location>
</feature>
<keyword evidence="5" id="KW-1185">Reference proteome</keyword>
<feature type="region of interest" description="Disordered" evidence="1">
    <location>
        <begin position="164"/>
        <end position="230"/>
    </location>
</feature>
<dbReference type="PROSITE" id="PS50010">
    <property type="entry name" value="DH_2"/>
    <property type="match status" value="1"/>
</dbReference>
<organism evidence="4 5">
    <name type="scientific">Onchocerca volvulus</name>
    <dbReference type="NCBI Taxonomy" id="6282"/>
    <lineage>
        <taxon>Eukaryota</taxon>
        <taxon>Metazoa</taxon>
        <taxon>Ecdysozoa</taxon>
        <taxon>Nematoda</taxon>
        <taxon>Chromadorea</taxon>
        <taxon>Rhabditida</taxon>
        <taxon>Spirurina</taxon>
        <taxon>Spiruromorpha</taxon>
        <taxon>Filarioidea</taxon>
        <taxon>Onchocercidae</taxon>
        <taxon>Onchocerca</taxon>
    </lineage>
</organism>
<dbReference type="GO" id="GO:0043542">
    <property type="term" value="P:endothelial cell migration"/>
    <property type="evidence" value="ECO:0007669"/>
    <property type="project" value="TreeGrafter"/>
</dbReference>